<dbReference type="Gene3D" id="3.20.20.210">
    <property type="match status" value="1"/>
</dbReference>
<name>W1F6D0_ECOLX</name>
<comment type="caution">
    <text evidence="2">The sequence shown here is derived from an EMBL/GenBank/DDBJ whole genome shotgun (WGS) entry which is preliminary data.</text>
</comment>
<dbReference type="SUPFAM" id="SSF51726">
    <property type="entry name" value="UROD/MetE-like"/>
    <property type="match status" value="1"/>
</dbReference>
<keyword evidence="2" id="KW-0456">Lyase</keyword>
<protein>
    <submittedName>
        <fullName evidence="2">Uroporphyrinogen III decarboxylase</fullName>
        <ecNumber evidence="2">4.1.1.37</ecNumber>
    </submittedName>
</protein>
<dbReference type="EC" id="4.1.1.37" evidence="2"/>
<dbReference type="InterPro" id="IPR000257">
    <property type="entry name" value="Uroporphyrinogen_deCOase"/>
</dbReference>
<evidence type="ECO:0000313" key="2">
    <source>
        <dbReference type="EMBL" id="CDL29944.1"/>
    </source>
</evidence>
<dbReference type="GO" id="GO:0004853">
    <property type="term" value="F:uroporphyrinogen decarboxylase activity"/>
    <property type="evidence" value="ECO:0007669"/>
    <property type="project" value="UniProtKB-EC"/>
</dbReference>
<reference evidence="2 3" key="1">
    <citation type="submission" date="2013-10" db="EMBL/GenBank/DDBJ databases">
        <title>Antibiotic resistance diversity of beta-lactamase producers in the General Hospital Vienna.</title>
        <authorList>
            <person name="Barisic I."/>
            <person name="Mitteregger D."/>
            <person name="Hirschl A.M."/>
            <person name="Noehammer C."/>
            <person name="Wiesinger-Mayr H."/>
        </authorList>
    </citation>
    <scope>NUCLEOTIDE SEQUENCE [LARGE SCALE GENOMIC DNA]</scope>
    <source>
        <strain evidence="2 3">ISC7</strain>
    </source>
</reference>
<evidence type="ECO:0000313" key="3">
    <source>
        <dbReference type="Proteomes" id="UP000019199"/>
    </source>
</evidence>
<dbReference type="PROSITE" id="PS00906">
    <property type="entry name" value="UROD_1"/>
    <property type="match status" value="1"/>
</dbReference>
<organism evidence="2 3">
    <name type="scientific">Escherichia coli ISC7</name>
    <dbReference type="NCBI Taxonomy" id="1432555"/>
    <lineage>
        <taxon>Bacteria</taxon>
        <taxon>Pseudomonadati</taxon>
        <taxon>Pseudomonadota</taxon>
        <taxon>Gammaproteobacteria</taxon>
        <taxon>Enterobacterales</taxon>
        <taxon>Enterobacteriaceae</taxon>
        <taxon>Escherichia</taxon>
    </lineage>
</organism>
<dbReference type="Proteomes" id="UP000019199">
    <property type="component" value="Unassembled WGS sequence"/>
</dbReference>
<dbReference type="AlphaFoldDB" id="W1F6D0"/>
<dbReference type="GO" id="GO:0019353">
    <property type="term" value="P:protoporphyrinogen IX biosynthetic process from glutamate"/>
    <property type="evidence" value="ECO:0007669"/>
    <property type="project" value="TreeGrafter"/>
</dbReference>
<feature type="domain" description="Uroporphyrinogen decarboxylase (URO-D)" evidence="1">
    <location>
        <begin position="22"/>
        <end position="31"/>
    </location>
</feature>
<dbReference type="GO" id="GO:0005829">
    <property type="term" value="C:cytosol"/>
    <property type="evidence" value="ECO:0007669"/>
    <property type="project" value="TreeGrafter"/>
</dbReference>
<proteinExistence type="predicted"/>
<dbReference type="PANTHER" id="PTHR21091">
    <property type="entry name" value="METHYLTETRAHYDROFOLATE:HOMOCYSTEINE METHYLTRANSFERASE RELATED"/>
    <property type="match status" value="1"/>
</dbReference>
<evidence type="ECO:0000259" key="1">
    <source>
        <dbReference type="PROSITE" id="PS00906"/>
    </source>
</evidence>
<dbReference type="PANTHER" id="PTHR21091:SF169">
    <property type="entry name" value="UROPORPHYRINOGEN DECARBOXYLASE"/>
    <property type="match status" value="1"/>
</dbReference>
<dbReference type="InterPro" id="IPR038071">
    <property type="entry name" value="UROD/MetE-like_sf"/>
</dbReference>
<dbReference type="EMBL" id="CBWN010000175">
    <property type="protein sequence ID" value="CDL29944.1"/>
    <property type="molecule type" value="Genomic_DNA"/>
</dbReference>
<sequence>MTELKNDRYLRALLRQPVDVTPVWMMRQAGRYLPEYKATRAQAGDFMSLCKKRRAGVRSDFATAASLPAGCGDPLFRYPHRAGRDGVRALF</sequence>
<dbReference type="Pfam" id="PF01208">
    <property type="entry name" value="URO-D"/>
    <property type="match status" value="1"/>
</dbReference>
<accession>W1F6D0</accession>